<accession>A0A916N518</accession>
<reference evidence="2" key="1">
    <citation type="submission" date="2021-04" db="EMBL/GenBank/DDBJ databases">
        <authorList>
            <person name="Rodrigo-Torres L."/>
            <person name="Arahal R. D."/>
            <person name="Lucena T."/>
        </authorList>
    </citation>
    <scope>NUCLEOTIDE SEQUENCE</scope>
    <source>
        <strain evidence="2">CECT 9275</strain>
    </source>
</reference>
<dbReference type="Gene3D" id="1.10.1740.10">
    <property type="match status" value="1"/>
</dbReference>
<dbReference type="InterPro" id="IPR007627">
    <property type="entry name" value="RNA_pol_sigma70_r2"/>
</dbReference>
<dbReference type="AlphaFoldDB" id="A0A916N518"/>
<evidence type="ECO:0000313" key="2">
    <source>
        <dbReference type="EMBL" id="CAG4994647.1"/>
    </source>
</evidence>
<gene>
    <name evidence="2" type="ORF">DYBT9275_01437</name>
</gene>
<dbReference type="GO" id="GO:0006352">
    <property type="term" value="P:DNA-templated transcription initiation"/>
    <property type="evidence" value="ECO:0007669"/>
    <property type="project" value="InterPro"/>
</dbReference>
<evidence type="ECO:0000313" key="3">
    <source>
        <dbReference type="Proteomes" id="UP000680038"/>
    </source>
</evidence>
<comment type="caution">
    <text evidence="2">The sequence shown here is derived from an EMBL/GenBank/DDBJ whole genome shotgun (WGS) entry which is preliminary data.</text>
</comment>
<sequence length="171" mass="20111">MNKSLFSEKELLRQLAADNTAAFKILFDQNYPSLVRVMMRYSKDQDEIQLWMKDIYIQLWKSREFFKSERVENFRAYSIMVARNYAVKMSLKSRKLGWGEGNAAKDSESFTAVQQIRYYKAVQETSVQQASLPIHLAGKITADLFTSLKAFESQFVRIISLLRQERVVFRR</sequence>
<keyword evidence="3" id="KW-1185">Reference proteome</keyword>
<proteinExistence type="predicted"/>
<dbReference type="Pfam" id="PF04542">
    <property type="entry name" value="Sigma70_r2"/>
    <property type="match status" value="1"/>
</dbReference>
<name>A0A916N518_9BACT</name>
<dbReference type="SUPFAM" id="SSF88946">
    <property type="entry name" value="Sigma2 domain of RNA polymerase sigma factors"/>
    <property type="match status" value="1"/>
</dbReference>
<dbReference type="EMBL" id="CAJRAF010000001">
    <property type="protein sequence ID" value="CAG4994647.1"/>
    <property type="molecule type" value="Genomic_DNA"/>
</dbReference>
<dbReference type="GO" id="GO:0003700">
    <property type="term" value="F:DNA-binding transcription factor activity"/>
    <property type="evidence" value="ECO:0007669"/>
    <property type="project" value="InterPro"/>
</dbReference>
<organism evidence="2 3">
    <name type="scientific">Dyadobacter helix</name>
    <dbReference type="NCBI Taxonomy" id="2822344"/>
    <lineage>
        <taxon>Bacteria</taxon>
        <taxon>Pseudomonadati</taxon>
        <taxon>Bacteroidota</taxon>
        <taxon>Cytophagia</taxon>
        <taxon>Cytophagales</taxon>
        <taxon>Spirosomataceae</taxon>
        <taxon>Dyadobacter</taxon>
    </lineage>
</organism>
<dbReference type="Proteomes" id="UP000680038">
    <property type="component" value="Unassembled WGS sequence"/>
</dbReference>
<dbReference type="InterPro" id="IPR013325">
    <property type="entry name" value="RNA_pol_sigma_r2"/>
</dbReference>
<feature type="domain" description="RNA polymerase sigma-70 region 2" evidence="1">
    <location>
        <begin position="26"/>
        <end position="89"/>
    </location>
</feature>
<protein>
    <recommendedName>
        <fullName evidence="1">RNA polymerase sigma-70 region 2 domain-containing protein</fullName>
    </recommendedName>
</protein>
<dbReference type="RefSeq" id="WP_215238085.1">
    <property type="nucleotide sequence ID" value="NZ_CAJRAF010000001.1"/>
</dbReference>
<evidence type="ECO:0000259" key="1">
    <source>
        <dbReference type="Pfam" id="PF04542"/>
    </source>
</evidence>